<keyword evidence="3" id="KW-0813">Transport</keyword>
<accession>A0ABZ0CS09</accession>
<protein>
    <submittedName>
        <fullName evidence="13">Porin</fullName>
    </submittedName>
</protein>
<dbReference type="InterPro" id="IPR050298">
    <property type="entry name" value="Gram-neg_bact_OMP"/>
</dbReference>
<evidence type="ECO:0000256" key="3">
    <source>
        <dbReference type="ARBA" id="ARBA00022448"/>
    </source>
</evidence>
<dbReference type="SUPFAM" id="SSF56935">
    <property type="entry name" value="Porins"/>
    <property type="match status" value="1"/>
</dbReference>
<evidence type="ECO:0000256" key="5">
    <source>
        <dbReference type="ARBA" id="ARBA00022692"/>
    </source>
</evidence>
<dbReference type="PRINTS" id="PR00184">
    <property type="entry name" value="NEISSPPORIN"/>
</dbReference>
<keyword evidence="4" id="KW-1134">Transmembrane beta strand</keyword>
<evidence type="ECO:0000256" key="8">
    <source>
        <dbReference type="ARBA" id="ARBA00023114"/>
    </source>
</evidence>
<evidence type="ECO:0000256" key="4">
    <source>
        <dbReference type="ARBA" id="ARBA00022452"/>
    </source>
</evidence>
<dbReference type="InterPro" id="IPR033900">
    <property type="entry name" value="Gram_neg_porin_domain"/>
</dbReference>
<evidence type="ECO:0000256" key="6">
    <source>
        <dbReference type="ARBA" id="ARBA00022729"/>
    </source>
</evidence>
<feature type="signal peptide" evidence="11">
    <location>
        <begin position="1"/>
        <end position="23"/>
    </location>
</feature>
<keyword evidence="9" id="KW-0472">Membrane</keyword>
<evidence type="ECO:0000256" key="9">
    <source>
        <dbReference type="ARBA" id="ARBA00023136"/>
    </source>
</evidence>
<sequence length="365" mass="37955">MRSKVQHLALTTIALAASAAASAQTTAAPSSTVTIYGVADAFVQYADGANRLTRVQSGGLAGSRLGFRGNEDLGGGLRAIFTLEHGINLDDGTNGQGAFWGRQAFVGLSDSSIGSVTLGRQYGSLYPLTSDFSEFANGVYGPSTAVIGGFGGYEPVRGSANSATANGGPSRVNNSVKAESASFGGVKVGALWGLGEAAGSTTGTRVADAWVRYTGGPLDAMLSFVDDKIDASGFSVRTISGAAAYSFGAARVTGGYLSVDDRSTTDADGQGYWVGADYRFGQHQVKAQWVENKAENVNTGKTQALGVGYQFDFSRRTALYTSLTRFKNEGTAGYANRWATTLPASLTSADERNITELALGIRHSF</sequence>
<dbReference type="Pfam" id="PF13609">
    <property type="entry name" value="Porin_4"/>
    <property type="match status" value="1"/>
</dbReference>
<evidence type="ECO:0000256" key="10">
    <source>
        <dbReference type="ARBA" id="ARBA00023237"/>
    </source>
</evidence>
<dbReference type="InterPro" id="IPR023614">
    <property type="entry name" value="Porin_dom_sf"/>
</dbReference>
<organism evidence="13 14">
    <name type="scientific">Piscinibacter gummiphilus</name>
    <dbReference type="NCBI Taxonomy" id="946333"/>
    <lineage>
        <taxon>Bacteria</taxon>
        <taxon>Pseudomonadati</taxon>
        <taxon>Pseudomonadota</taxon>
        <taxon>Betaproteobacteria</taxon>
        <taxon>Burkholderiales</taxon>
        <taxon>Sphaerotilaceae</taxon>
        <taxon>Piscinibacter</taxon>
    </lineage>
</organism>
<dbReference type="EMBL" id="CP136336">
    <property type="protein sequence ID" value="WOB07777.1"/>
    <property type="molecule type" value="Genomic_DNA"/>
</dbReference>
<dbReference type="RefSeq" id="WP_316700432.1">
    <property type="nucleotide sequence ID" value="NZ_CP136336.1"/>
</dbReference>
<evidence type="ECO:0000313" key="14">
    <source>
        <dbReference type="Proteomes" id="UP001303946"/>
    </source>
</evidence>
<dbReference type="PANTHER" id="PTHR34501:SF9">
    <property type="entry name" value="MAJOR OUTER MEMBRANE PROTEIN P.IA"/>
    <property type="match status" value="1"/>
</dbReference>
<evidence type="ECO:0000259" key="12">
    <source>
        <dbReference type="Pfam" id="PF13609"/>
    </source>
</evidence>
<gene>
    <name evidence="13" type="ORF">RXV79_23075</name>
</gene>
<keyword evidence="5" id="KW-0812">Transmembrane</keyword>
<reference evidence="13 14" key="1">
    <citation type="submission" date="2023-10" db="EMBL/GenBank/DDBJ databases">
        <title>Bacteria for the degradation of biodegradable plastic PBAT(Polybutylene adipate terephthalate).</title>
        <authorList>
            <person name="Weon H.-Y."/>
            <person name="Yeon J."/>
        </authorList>
    </citation>
    <scope>NUCLEOTIDE SEQUENCE [LARGE SCALE GENOMIC DNA]</scope>
    <source>
        <strain evidence="13 14">SBD 7-3</strain>
    </source>
</reference>
<keyword evidence="7" id="KW-0406">Ion transport</keyword>
<evidence type="ECO:0000256" key="11">
    <source>
        <dbReference type="SAM" id="SignalP"/>
    </source>
</evidence>
<feature type="domain" description="Porin" evidence="12">
    <location>
        <begin position="11"/>
        <end position="330"/>
    </location>
</feature>
<keyword evidence="14" id="KW-1185">Reference proteome</keyword>
<evidence type="ECO:0000256" key="2">
    <source>
        <dbReference type="ARBA" id="ARBA00011233"/>
    </source>
</evidence>
<proteinExistence type="predicted"/>
<evidence type="ECO:0000256" key="1">
    <source>
        <dbReference type="ARBA" id="ARBA00004571"/>
    </source>
</evidence>
<keyword evidence="8" id="KW-0626">Porin</keyword>
<keyword evidence="10" id="KW-0998">Cell outer membrane</keyword>
<name>A0ABZ0CS09_9BURK</name>
<keyword evidence="6 11" id="KW-0732">Signal</keyword>
<dbReference type="InterPro" id="IPR002299">
    <property type="entry name" value="Porin_Neis"/>
</dbReference>
<dbReference type="CDD" id="cd00342">
    <property type="entry name" value="gram_neg_porins"/>
    <property type="match status" value="1"/>
</dbReference>
<feature type="chain" id="PRO_5046841936" evidence="11">
    <location>
        <begin position="24"/>
        <end position="365"/>
    </location>
</feature>
<dbReference type="PANTHER" id="PTHR34501">
    <property type="entry name" value="PROTEIN YDDL-RELATED"/>
    <property type="match status" value="1"/>
</dbReference>
<comment type="subcellular location">
    <subcellularLocation>
        <location evidence="1">Cell outer membrane</location>
        <topology evidence="1">Multi-pass membrane protein</topology>
    </subcellularLocation>
</comment>
<dbReference type="Proteomes" id="UP001303946">
    <property type="component" value="Chromosome"/>
</dbReference>
<evidence type="ECO:0000313" key="13">
    <source>
        <dbReference type="EMBL" id="WOB07777.1"/>
    </source>
</evidence>
<evidence type="ECO:0000256" key="7">
    <source>
        <dbReference type="ARBA" id="ARBA00023065"/>
    </source>
</evidence>
<dbReference type="Gene3D" id="2.40.160.10">
    <property type="entry name" value="Porin"/>
    <property type="match status" value="1"/>
</dbReference>
<comment type="subunit">
    <text evidence="2">Homotrimer.</text>
</comment>